<name>A0A0R1GNR1_9LACO</name>
<accession>A0A0R1GNR1</accession>
<comment type="caution">
    <text evidence="2">The sequence shown here is derived from an EMBL/GenBank/DDBJ whole genome shotgun (WGS) entry which is preliminary data.</text>
</comment>
<protein>
    <submittedName>
        <fullName evidence="2">Uncharacterized protein</fullName>
    </submittedName>
</protein>
<sequence>MTWQFITKHTKSWHFWLAVGIVVLGIIGIYLSRGQIAQISSEVFKGYLAGSH</sequence>
<dbReference type="PATRIC" id="fig|1267003.4.peg.1397"/>
<dbReference type="EMBL" id="AZCZ01000033">
    <property type="protein sequence ID" value="KRK35702.1"/>
    <property type="molecule type" value="Genomic_DNA"/>
</dbReference>
<gene>
    <name evidence="2" type="ORF">FD07_GL001319</name>
</gene>
<keyword evidence="1" id="KW-0472">Membrane</keyword>
<organism evidence="2 3">
    <name type="scientific">Levilactobacillus parabrevis ATCC 53295</name>
    <dbReference type="NCBI Taxonomy" id="1267003"/>
    <lineage>
        <taxon>Bacteria</taxon>
        <taxon>Bacillati</taxon>
        <taxon>Bacillota</taxon>
        <taxon>Bacilli</taxon>
        <taxon>Lactobacillales</taxon>
        <taxon>Lactobacillaceae</taxon>
        <taxon>Levilactobacillus</taxon>
    </lineage>
</organism>
<dbReference type="Proteomes" id="UP000051176">
    <property type="component" value="Unassembled WGS sequence"/>
</dbReference>
<proteinExistence type="predicted"/>
<reference evidence="2 3" key="1">
    <citation type="journal article" date="2015" name="Genome Announc.">
        <title>Expanding the biotechnology potential of lactobacilli through comparative genomics of 213 strains and associated genera.</title>
        <authorList>
            <person name="Sun Z."/>
            <person name="Harris H.M."/>
            <person name="McCann A."/>
            <person name="Guo C."/>
            <person name="Argimon S."/>
            <person name="Zhang W."/>
            <person name="Yang X."/>
            <person name="Jeffery I.B."/>
            <person name="Cooney J.C."/>
            <person name="Kagawa T.F."/>
            <person name="Liu W."/>
            <person name="Song Y."/>
            <person name="Salvetti E."/>
            <person name="Wrobel A."/>
            <person name="Rasinkangas P."/>
            <person name="Parkhill J."/>
            <person name="Rea M.C."/>
            <person name="O'Sullivan O."/>
            <person name="Ritari J."/>
            <person name="Douillard F.P."/>
            <person name="Paul Ross R."/>
            <person name="Yang R."/>
            <person name="Briner A.E."/>
            <person name="Felis G.E."/>
            <person name="de Vos W.M."/>
            <person name="Barrangou R."/>
            <person name="Klaenhammer T.R."/>
            <person name="Caufield P.W."/>
            <person name="Cui Y."/>
            <person name="Zhang H."/>
            <person name="O'Toole P.W."/>
        </authorList>
    </citation>
    <scope>NUCLEOTIDE SEQUENCE [LARGE SCALE GENOMIC DNA]</scope>
    <source>
        <strain evidence="2 3">ATCC 53295</strain>
    </source>
</reference>
<dbReference type="RefSeq" id="WP_020089991.1">
    <property type="nucleotide sequence ID" value="NZ_AZCZ01000033.1"/>
</dbReference>
<dbReference type="AlphaFoldDB" id="A0A0R1GNR1"/>
<evidence type="ECO:0000256" key="1">
    <source>
        <dbReference type="SAM" id="Phobius"/>
    </source>
</evidence>
<keyword evidence="3" id="KW-1185">Reference proteome</keyword>
<feature type="transmembrane region" description="Helical" evidence="1">
    <location>
        <begin position="13"/>
        <end position="31"/>
    </location>
</feature>
<keyword evidence="1" id="KW-0812">Transmembrane</keyword>
<keyword evidence="1" id="KW-1133">Transmembrane helix</keyword>
<evidence type="ECO:0000313" key="3">
    <source>
        <dbReference type="Proteomes" id="UP000051176"/>
    </source>
</evidence>
<evidence type="ECO:0000313" key="2">
    <source>
        <dbReference type="EMBL" id="KRK35702.1"/>
    </source>
</evidence>